<keyword evidence="1" id="KW-0812">Transmembrane</keyword>
<feature type="transmembrane region" description="Helical" evidence="1">
    <location>
        <begin position="51"/>
        <end position="76"/>
    </location>
</feature>
<evidence type="ECO:0008006" key="4">
    <source>
        <dbReference type="Google" id="ProtNLM"/>
    </source>
</evidence>
<accession>A0A1H1ALR2</accession>
<protein>
    <recommendedName>
        <fullName evidence="4">TrbC/VIRB2 family protein</fullName>
    </recommendedName>
</protein>
<organism evidence="2 3">
    <name type="scientific">Natronobacterium texcoconense</name>
    <dbReference type="NCBI Taxonomy" id="1095778"/>
    <lineage>
        <taxon>Archaea</taxon>
        <taxon>Methanobacteriati</taxon>
        <taxon>Methanobacteriota</taxon>
        <taxon>Stenosarchaea group</taxon>
        <taxon>Halobacteria</taxon>
        <taxon>Halobacteriales</taxon>
        <taxon>Natrialbaceae</taxon>
        <taxon>Natronobacterium</taxon>
    </lineage>
</organism>
<proteinExistence type="predicted"/>
<dbReference type="InterPro" id="IPR043993">
    <property type="entry name" value="T4SS_pilin"/>
</dbReference>
<reference evidence="3" key="1">
    <citation type="submission" date="2016-10" db="EMBL/GenBank/DDBJ databases">
        <authorList>
            <person name="Varghese N."/>
            <person name="Submissions S."/>
        </authorList>
    </citation>
    <scope>NUCLEOTIDE SEQUENCE [LARGE SCALE GENOMIC DNA]</scope>
    <source>
        <strain evidence="3">DSM 24767</strain>
    </source>
</reference>
<dbReference type="Proteomes" id="UP000198848">
    <property type="component" value="Unassembled WGS sequence"/>
</dbReference>
<dbReference type="Pfam" id="PF18895">
    <property type="entry name" value="T4SS_pilin"/>
    <property type="match status" value="1"/>
</dbReference>
<evidence type="ECO:0000313" key="3">
    <source>
        <dbReference type="Proteomes" id="UP000198848"/>
    </source>
</evidence>
<dbReference type="EMBL" id="FNLC01000001">
    <property type="protein sequence ID" value="SDQ40592.1"/>
    <property type="molecule type" value="Genomic_DNA"/>
</dbReference>
<dbReference type="RefSeq" id="WP_090377496.1">
    <property type="nucleotide sequence ID" value="NZ_FNLC01000001.1"/>
</dbReference>
<keyword evidence="3" id="KW-1185">Reference proteome</keyword>
<keyword evidence="1" id="KW-1133">Transmembrane helix</keyword>
<evidence type="ECO:0000256" key="1">
    <source>
        <dbReference type="SAM" id="Phobius"/>
    </source>
</evidence>
<dbReference type="AlphaFoldDB" id="A0A1H1ALR2"/>
<gene>
    <name evidence="2" type="ORF">SAMN04489842_0736</name>
</gene>
<sequence length="116" mass="12301">MRPIVEATVATLSQFVASTLNPTPALSVFEALGCEVDAEFEPLFNLIDSLITLITLGGLAVAVLSLTVAGLVYMFGTRDQIVRAKRRVRAVLIGLVIILSANMVVVWLVSQIGGAC</sequence>
<evidence type="ECO:0000313" key="2">
    <source>
        <dbReference type="EMBL" id="SDQ40592.1"/>
    </source>
</evidence>
<name>A0A1H1ALR2_NATTX</name>
<dbReference type="STRING" id="1095778.SAMN04489842_0736"/>
<feature type="transmembrane region" description="Helical" evidence="1">
    <location>
        <begin position="88"/>
        <end position="109"/>
    </location>
</feature>
<keyword evidence="1" id="KW-0472">Membrane</keyword>